<dbReference type="AlphaFoldDB" id="A0A1I8ENU2"/>
<name>A0A1I8ENU2_WUCBA</name>
<accession>A0A1I8ENU2</accession>
<protein>
    <submittedName>
        <fullName evidence="1">Uncharacterized protein</fullName>
    </submittedName>
</protein>
<proteinExistence type="predicted"/>
<reference evidence="1" key="1">
    <citation type="submission" date="2016-11" db="UniProtKB">
        <authorList>
            <consortium name="WormBaseParasite"/>
        </authorList>
    </citation>
    <scope>IDENTIFICATION</scope>
    <source>
        <strain evidence="1">pt0022</strain>
    </source>
</reference>
<dbReference type="STRING" id="6293.A0A1I8ENU2"/>
<evidence type="ECO:0000313" key="1">
    <source>
        <dbReference type="WBParaSite" id="maker-PairedContig_3609-snap-gene-0.8-mRNA-1"/>
    </source>
</evidence>
<organism evidence="1">
    <name type="scientific">Wuchereria bancrofti</name>
    <dbReference type="NCBI Taxonomy" id="6293"/>
    <lineage>
        <taxon>Eukaryota</taxon>
        <taxon>Metazoa</taxon>
        <taxon>Ecdysozoa</taxon>
        <taxon>Nematoda</taxon>
        <taxon>Chromadorea</taxon>
        <taxon>Rhabditida</taxon>
        <taxon>Spirurina</taxon>
        <taxon>Spiruromorpha</taxon>
        <taxon>Filarioidea</taxon>
        <taxon>Onchocercidae</taxon>
        <taxon>Wuchereria</taxon>
    </lineage>
</organism>
<sequence>MKKQYNQMTNCKFTNPHLMKGDIVLDLNAGNGEKFTKKIKKRTTKQLLMMETSPDETFHPKNAKLQYVFDSLRREFLQQLKQTYQKSCQNRNNLLNPTLVARLMLQRNDVIIKRSLLLSPCKSKELTIENMEFNEVPYQQKDESLWQEISEQGEELAEFESVITHWTLITICIGTVTISLY</sequence>
<dbReference type="WBParaSite" id="maker-PairedContig_3609-snap-gene-0.8-mRNA-1">
    <property type="protein sequence ID" value="maker-PairedContig_3609-snap-gene-0.8-mRNA-1"/>
    <property type="gene ID" value="maker-PairedContig_3609-snap-gene-0.8"/>
</dbReference>